<evidence type="ECO:0000313" key="1">
    <source>
        <dbReference type="EMBL" id="NKX52147.1"/>
    </source>
</evidence>
<name>A0ABX1JS59_9MICC</name>
<feature type="non-terminal residue" evidence="1">
    <location>
        <position position="1"/>
    </location>
</feature>
<accession>A0ABX1JS59</accession>
<sequence length="123" mass="12459">VLLAAGKFPRIAALVLAKMAAVNAWVEFRSADISTPAGRRQRRSQLLKNLGLVGAALLGAVDTAGQPGLAWRAGHLADDARRNLQSLGKGTSKTVGLTAKTVGQTAKSVSKAAAKTTAAAAGS</sequence>
<dbReference type="EMBL" id="JAAZSR010000420">
    <property type="protein sequence ID" value="NKX52147.1"/>
    <property type="molecule type" value="Genomic_DNA"/>
</dbReference>
<gene>
    <name evidence="1" type="ORF">HER39_16545</name>
</gene>
<dbReference type="Proteomes" id="UP000523795">
    <property type="component" value="Unassembled WGS sequence"/>
</dbReference>
<protein>
    <submittedName>
        <fullName evidence="1">DoxX family protein</fullName>
    </submittedName>
</protein>
<evidence type="ECO:0000313" key="2">
    <source>
        <dbReference type="Proteomes" id="UP000523795"/>
    </source>
</evidence>
<reference evidence="1 2" key="1">
    <citation type="submission" date="2020-04" db="EMBL/GenBank/DDBJ databases">
        <authorList>
            <person name="Liu S."/>
        </authorList>
    </citation>
    <scope>NUCLEOTIDE SEQUENCE [LARGE SCALE GENOMIC DNA]</scope>
    <source>
        <strain evidence="1 2">CGMCC 1.15091</strain>
    </source>
</reference>
<proteinExistence type="predicted"/>
<keyword evidence="2" id="KW-1185">Reference proteome</keyword>
<comment type="caution">
    <text evidence="1">The sequence shown here is derived from an EMBL/GenBank/DDBJ whole genome shotgun (WGS) entry which is preliminary data.</text>
</comment>
<organism evidence="1 2">
    <name type="scientific">Arthrobacter deserti</name>
    <dbReference type="NCBI Taxonomy" id="1742687"/>
    <lineage>
        <taxon>Bacteria</taxon>
        <taxon>Bacillati</taxon>
        <taxon>Actinomycetota</taxon>
        <taxon>Actinomycetes</taxon>
        <taxon>Micrococcales</taxon>
        <taxon>Micrococcaceae</taxon>
        <taxon>Arthrobacter</taxon>
    </lineage>
</organism>